<dbReference type="GO" id="GO:0016757">
    <property type="term" value="F:glycosyltransferase activity"/>
    <property type="evidence" value="ECO:0007669"/>
    <property type="project" value="InterPro"/>
</dbReference>
<organism evidence="3 4">
    <name type="scientific">Comamonas testosteroni (strain DSM 14576 / KF-1)</name>
    <name type="common">Pseudomonas testosteroni</name>
    <dbReference type="NCBI Taxonomy" id="399795"/>
    <lineage>
        <taxon>Bacteria</taxon>
        <taxon>Pseudomonadati</taxon>
        <taxon>Pseudomonadota</taxon>
        <taxon>Betaproteobacteria</taxon>
        <taxon>Burkholderiales</taxon>
        <taxon>Comamonadaceae</taxon>
        <taxon>Comamonas</taxon>
    </lineage>
</organism>
<dbReference type="EMBL" id="AAUJ02000001">
    <property type="protein sequence ID" value="EED67120.1"/>
    <property type="molecule type" value="Genomic_DNA"/>
</dbReference>
<evidence type="ECO:0000259" key="2">
    <source>
        <dbReference type="Pfam" id="PF12000"/>
    </source>
</evidence>
<comment type="caution">
    <text evidence="3">The sequence shown here is derived from an EMBL/GenBank/DDBJ whole genome shotgun (WGS) entry which is preliminary data.</text>
</comment>
<dbReference type="eggNOG" id="COG0438">
    <property type="taxonomic scope" value="Bacteria"/>
</dbReference>
<evidence type="ECO:0000313" key="3">
    <source>
        <dbReference type="EMBL" id="EED67120.1"/>
    </source>
</evidence>
<name>B7WQX5_COMTK</name>
<keyword evidence="3" id="KW-0808">Transferase</keyword>
<dbReference type="RefSeq" id="WP_003054509.1">
    <property type="nucleotide sequence ID" value="NZ_AAUJ02000001.1"/>
</dbReference>
<dbReference type="InterPro" id="IPR022623">
    <property type="entry name" value="Glyco_trans_4"/>
</dbReference>
<sequence>MQEKPVIIFIGAVYPSQYTLLCSHLRNTGMADSWFMTTPGHKARHEHECDHLLSFQPDGKIVGPQSYYYSSKLERSARICRGVLQALQTFEKENCKRIDLVVCHSLWGAPNWLYDELSAAVVSYIEFPSYRQHGWDTAYPPDPSQRMADRNQEMLHFHQVLLSDLTITPSHHARSMFPPQLQGSIAVQFEGFDIPPPLRESHAAIRHENERFTVAFTARDLSSAKGLETYIRLVDRLVREGDGEDMRFIAIGDAKAMTYGYEPQWVQRRYQGKVGSFQEHLLKIYPAAQVIEFTGCLPYRDFSRILAEVDLFLYPLRYGVANWGLMEILARGGCVIGSNWGFVPELVQHDVNGMLMPDNDDAWIFAIRQLKTDPKRRERYSSAALKTGKKFHIANVAPRFMELFKLAMARKKVKSLQA</sequence>
<gene>
    <name evidence="3" type="ORF">CtesDRAFT_PD2066</name>
</gene>
<evidence type="ECO:0000313" key="4">
    <source>
        <dbReference type="Proteomes" id="UP000003039"/>
    </source>
</evidence>
<dbReference type="SUPFAM" id="SSF53756">
    <property type="entry name" value="UDP-Glycosyltransferase/glycogen phosphorylase"/>
    <property type="match status" value="1"/>
</dbReference>
<proteinExistence type="predicted"/>
<dbReference type="InterPro" id="IPR050194">
    <property type="entry name" value="Glycosyltransferase_grp1"/>
</dbReference>
<dbReference type="AlphaFoldDB" id="B7WQX5"/>
<dbReference type="InterPro" id="IPR001296">
    <property type="entry name" value="Glyco_trans_1"/>
</dbReference>
<dbReference type="Proteomes" id="UP000003039">
    <property type="component" value="Unassembled WGS sequence"/>
</dbReference>
<feature type="domain" description="Glycosyl transferase family 1" evidence="1">
    <location>
        <begin position="207"/>
        <end position="386"/>
    </location>
</feature>
<reference evidence="3 4" key="1">
    <citation type="journal article" date="2004" name="Appl. Environ. Microbiol.">
        <title>Mineralization of individual congeners of linear alkylbenzenesulfonate by defined pairs of heterotrophic bacteria.</title>
        <authorList>
            <person name="Schleheck D."/>
            <person name="Knepper T.P."/>
            <person name="Fischer K."/>
            <person name="Cook A.M."/>
        </authorList>
    </citation>
    <scope>NUCLEOTIDE SEQUENCE [LARGE SCALE GENOMIC DNA]</scope>
    <source>
        <strain evidence="4">DSM 14576 / KF-1</strain>
    </source>
</reference>
<accession>B7WQX5</accession>
<dbReference type="PANTHER" id="PTHR45947">
    <property type="entry name" value="SULFOQUINOVOSYL TRANSFERASE SQD2"/>
    <property type="match status" value="1"/>
</dbReference>
<evidence type="ECO:0000259" key="1">
    <source>
        <dbReference type="Pfam" id="PF00534"/>
    </source>
</evidence>
<dbReference type="Pfam" id="PF12000">
    <property type="entry name" value="Glyco_trans_4_3"/>
    <property type="match status" value="1"/>
</dbReference>
<feature type="domain" description="Glycosyl transferase family 4" evidence="2">
    <location>
        <begin position="33"/>
        <end position="194"/>
    </location>
</feature>
<dbReference type="OrthoDB" id="5416057at2"/>
<dbReference type="Gene3D" id="3.40.50.2000">
    <property type="entry name" value="Glycogen Phosphorylase B"/>
    <property type="match status" value="1"/>
</dbReference>
<dbReference type="Pfam" id="PF00534">
    <property type="entry name" value="Glycos_transf_1"/>
    <property type="match status" value="1"/>
</dbReference>
<dbReference type="PANTHER" id="PTHR45947:SF3">
    <property type="entry name" value="SULFOQUINOVOSYL TRANSFERASE SQD2"/>
    <property type="match status" value="1"/>
</dbReference>
<protein>
    <submittedName>
        <fullName evidence="3">Glycosyl transferase group 1</fullName>
    </submittedName>
</protein>